<dbReference type="EMBL" id="CP014327">
    <property type="protein sequence ID" value="AML52156.1"/>
    <property type="molecule type" value="Genomic_DNA"/>
</dbReference>
<protein>
    <submittedName>
        <fullName evidence="1">Uncharacterized protein</fullName>
    </submittedName>
</protein>
<dbReference type="Proteomes" id="UP000070371">
    <property type="component" value="Chromosome"/>
</dbReference>
<organism evidence="1 2">
    <name type="scientific">Falsihalocynthiibacter arcticus</name>
    <dbReference type="NCBI Taxonomy" id="1579316"/>
    <lineage>
        <taxon>Bacteria</taxon>
        <taxon>Pseudomonadati</taxon>
        <taxon>Pseudomonadota</taxon>
        <taxon>Alphaproteobacteria</taxon>
        <taxon>Rhodobacterales</taxon>
        <taxon>Roseobacteraceae</taxon>
        <taxon>Falsihalocynthiibacter</taxon>
    </lineage>
</organism>
<dbReference type="AlphaFoldDB" id="A0A126V2P5"/>
<sequence>MLKACLGLKACAVGGFVVFQREEIPVWLNGSVTARPKAKPAKHPNLSSYITDKCLRLNCDVTKNASAPRSNFSVHLEQTARRTPVANCGFLTICPI</sequence>
<accession>A0A126V2P5</accession>
<keyword evidence="2" id="KW-1185">Reference proteome</keyword>
<proteinExistence type="predicted"/>
<name>A0A126V2P5_9RHOB</name>
<gene>
    <name evidence="1" type="ORF">RC74_13515</name>
</gene>
<reference evidence="1 2" key="1">
    <citation type="submission" date="2016-02" db="EMBL/GenBank/DDBJ databases">
        <title>Complete genome sequence of Halocynthiibacter arcticus PAMC 20958t from arctic marine sediment.</title>
        <authorList>
            <person name="Lee Y.M."/>
            <person name="Baek K."/>
            <person name="Lee H.K."/>
            <person name="Shin S.C."/>
        </authorList>
    </citation>
    <scope>NUCLEOTIDE SEQUENCE [LARGE SCALE GENOMIC DNA]</scope>
    <source>
        <strain evidence="1">PAMC 20958</strain>
    </source>
</reference>
<evidence type="ECO:0000313" key="2">
    <source>
        <dbReference type="Proteomes" id="UP000070371"/>
    </source>
</evidence>
<evidence type="ECO:0000313" key="1">
    <source>
        <dbReference type="EMBL" id="AML52156.1"/>
    </source>
</evidence>
<dbReference type="KEGG" id="hat:RC74_13515"/>